<keyword evidence="1" id="KW-0812">Transmembrane</keyword>
<keyword evidence="1" id="KW-1133">Transmembrane helix</keyword>
<reference evidence="2 3" key="1">
    <citation type="submission" date="2021-04" db="EMBL/GenBank/DDBJ databases">
        <title>Ruania sp. nov., isolated from sandy soil of mangrove forest.</title>
        <authorList>
            <person name="Ge X."/>
            <person name="Huang R."/>
            <person name="Liu W."/>
        </authorList>
    </citation>
    <scope>NUCLEOTIDE SEQUENCE [LARGE SCALE GENOMIC DNA]</scope>
    <source>
        <strain evidence="2 3">N2-46</strain>
    </source>
</reference>
<accession>A0ABS7S2K9</accession>
<feature type="transmembrane region" description="Helical" evidence="1">
    <location>
        <begin position="114"/>
        <end position="132"/>
    </location>
</feature>
<dbReference type="Proteomes" id="UP000826651">
    <property type="component" value="Unassembled WGS sequence"/>
</dbReference>
<organism evidence="2 3">
    <name type="scientific">Occultella gossypii</name>
    <dbReference type="NCBI Taxonomy" id="2800820"/>
    <lineage>
        <taxon>Bacteria</taxon>
        <taxon>Bacillati</taxon>
        <taxon>Actinomycetota</taxon>
        <taxon>Actinomycetes</taxon>
        <taxon>Micrococcales</taxon>
        <taxon>Ruaniaceae</taxon>
        <taxon>Occultella</taxon>
    </lineage>
</organism>
<keyword evidence="3" id="KW-1185">Reference proteome</keyword>
<proteinExistence type="predicted"/>
<evidence type="ECO:0000313" key="3">
    <source>
        <dbReference type="Proteomes" id="UP000826651"/>
    </source>
</evidence>
<feature type="transmembrane region" description="Helical" evidence="1">
    <location>
        <begin position="168"/>
        <end position="195"/>
    </location>
</feature>
<evidence type="ECO:0000313" key="2">
    <source>
        <dbReference type="EMBL" id="MBZ2194583.1"/>
    </source>
</evidence>
<evidence type="ECO:0000256" key="1">
    <source>
        <dbReference type="SAM" id="Phobius"/>
    </source>
</evidence>
<dbReference type="EMBL" id="JAGSHT010000001">
    <property type="protein sequence ID" value="MBZ2194583.1"/>
    <property type="molecule type" value="Genomic_DNA"/>
</dbReference>
<name>A0ABS7S2K9_9MICO</name>
<keyword evidence="1" id="KW-0472">Membrane</keyword>
<feature type="transmembrane region" description="Helical" evidence="1">
    <location>
        <begin position="75"/>
        <end position="93"/>
    </location>
</feature>
<feature type="transmembrane region" description="Helical" evidence="1">
    <location>
        <begin position="46"/>
        <end position="63"/>
    </location>
</feature>
<comment type="caution">
    <text evidence="2">The sequence shown here is derived from an EMBL/GenBank/DDBJ whole genome shotgun (WGS) entry which is preliminary data.</text>
</comment>
<protein>
    <submittedName>
        <fullName evidence="2">Uncharacterized protein</fullName>
    </submittedName>
</protein>
<dbReference type="RefSeq" id="WP_223401601.1">
    <property type="nucleotide sequence ID" value="NZ_JAGSHT010000001.1"/>
</dbReference>
<feature type="transmembrane region" description="Helical" evidence="1">
    <location>
        <begin position="138"/>
        <end position="156"/>
    </location>
</feature>
<gene>
    <name evidence="2" type="ORF">KCQ71_00335</name>
</gene>
<sequence>MPQTVPLAQGPYRSDVAIDWTPVPPRPGWRGAVDRFFGPGQTGREVAVQAIGLLVIGGVLTLLLLRDLPAERFEWWRTLVLAIFAFDAIGGVLTNATGSAKRWYHRPGTRRERLLFVATHVAHLLLLGLVVLDLDWAWVAANVVILLVATLAIEFAPRSVQRPVAMGLTLLAVIGNQWLVPIPGVLAWIPVLLYLKLLVTHLVPEAPFADAPPPATDTDARVP</sequence>